<dbReference type="InterPro" id="IPR002048">
    <property type="entry name" value="EF_hand_dom"/>
</dbReference>
<dbReference type="InterPro" id="IPR011992">
    <property type="entry name" value="EF-hand-dom_pair"/>
</dbReference>
<sequence length="158" mass="18146">MDIQPTKEEIAEYKEAFSLFDKSGDGYIDVKWLGMLIRSLNKNPTEDELQEIQLEIDPNSQGVVEFPDFLTAMVKRNKEVDPEEELQEAFRVLFPQIPSGKGAPIQTFRHLLSTGQDGFSETELDDMVQMIDPNGTSEFKIETFIKIVIDTMEKNRIR</sequence>
<dbReference type="AlphaFoldDB" id="A0A0V0Q9A1"/>
<keyword evidence="2" id="KW-0479">Metal-binding</keyword>
<keyword evidence="4" id="KW-0007">Acetylation</keyword>
<dbReference type="GO" id="GO:0016460">
    <property type="term" value="C:myosin II complex"/>
    <property type="evidence" value="ECO:0007669"/>
    <property type="project" value="TreeGrafter"/>
</dbReference>
<dbReference type="Gene3D" id="1.10.238.10">
    <property type="entry name" value="EF-hand"/>
    <property type="match status" value="2"/>
</dbReference>
<keyword evidence="3" id="KW-0677">Repeat</keyword>
<dbReference type="CDD" id="cd00051">
    <property type="entry name" value="EFh"/>
    <property type="match status" value="1"/>
</dbReference>
<evidence type="ECO:0000259" key="5">
    <source>
        <dbReference type="PROSITE" id="PS50222"/>
    </source>
</evidence>
<evidence type="ECO:0000256" key="1">
    <source>
        <dbReference type="ARBA" id="ARBA00020786"/>
    </source>
</evidence>
<proteinExistence type="predicted"/>
<dbReference type="PANTHER" id="PTHR23048:SF0">
    <property type="entry name" value="CALMODULIN LIKE 3"/>
    <property type="match status" value="1"/>
</dbReference>
<dbReference type="Proteomes" id="UP000054937">
    <property type="component" value="Unassembled WGS sequence"/>
</dbReference>
<dbReference type="SUPFAM" id="SSF47473">
    <property type="entry name" value="EF-hand"/>
    <property type="match status" value="1"/>
</dbReference>
<evidence type="ECO:0000313" key="6">
    <source>
        <dbReference type="EMBL" id="KRW98816.1"/>
    </source>
</evidence>
<dbReference type="PANTHER" id="PTHR23048">
    <property type="entry name" value="MYOSIN LIGHT CHAIN 1, 3"/>
    <property type="match status" value="1"/>
</dbReference>
<organism evidence="6 7">
    <name type="scientific">Pseudocohnilembus persalinus</name>
    <name type="common">Ciliate</name>
    <dbReference type="NCBI Taxonomy" id="266149"/>
    <lineage>
        <taxon>Eukaryota</taxon>
        <taxon>Sar</taxon>
        <taxon>Alveolata</taxon>
        <taxon>Ciliophora</taxon>
        <taxon>Intramacronucleata</taxon>
        <taxon>Oligohymenophorea</taxon>
        <taxon>Scuticociliatia</taxon>
        <taxon>Philasterida</taxon>
        <taxon>Pseudocohnilembidae</taxon>
        <taxon>Pseudocohnilembus</taxon>
    </lineage>
</organism>
<gene>
    <name evidence="6" type="ORF">PPERSA_10587</name>
</gene>
<dbReference type="FunFam" id="1.10.238.10:FF:000527">
    <property type="entry name" value="Calmodulin-3"/>
    <property type="match status" value="1"/>
</dbReference>
<evidence type="ECO:0000313" key="7">
    <source>
        <dbReference type="Proteomes" id="UP000054937"/>
    </source>
</evidence>
<name>A0A0V0Q9A1_PSEPJ</name>
<protein>
    <recommendedName>
        <fullName evidence="1">Calmodulin</fullName>
    </recommendedName>
</protein>
<dbReference type="GO" id="GO:0005509">
    <property type="term" value="F:calcium ion binding"/>
    <property type="evidence" value="ECO:0007669"/>
    <property type="project" value="InterPro"/>
</dbReference>
<accession>A0A0V0Q9A1</accession>
<dbReference type="EMBL" id="LDAU01000229">
    <property type="protein sequence ID" value="KRW98816.1"/>
    <property type="molecule type" value="Genomic_DNA"/>
</dbReference>
<reference evidence="6 7" key="1">
    <citation type="journal article" date="2015" name="Sci. Rep.">
        <title>Genome of the facultative scuticociliatosis pathogen Pseudocohnilembus persalinus provides insight into its virulence through horizontal gene transfer.</title>
        <authorList>
            <person name="Xiong J."/>
            <person name="Wang G."/>
            <person name="Cheng J."/>
            <person name="Tian M."/>
            <person name="Pan X."/>
            <person name="Warren A."/>
            <person name="Jiang C."/>
            <person name="Yuan D."/>
            <person name="Miao W."/>
        </authorList>
    </citation>
    <scope>NUCLEOTIDE SEQUENCE [LARGE SCALE GENOMIC DNA]</scope>
    <source>
        <strain evidence="6">36N120E</strain>
    </source>
</reference>
<comment type="caution">
    <text evidence="6">The sequence shown here is derived from an EMBL/GenBank/DDBJ whole genome shotgun (WGS) entry which is preliminary data.</text>
</comment>
<dbReference type="SMART" id="SM00054">
    <property type="entry name" value="EFh"/>
    <property type="match status" value="3"/>
</dbReference>
<evidence type="ECO:0000256" key="3">
    <source>
        <dbReference type="ARBA" id="ARBA00022737"/>
    </source>
</evidence>
<dbReference type="PROSITE" id="PS50222">
    <property type="entry name" value="EF_HAND_2"/>
    <property type="match status" value="1"/>
</dbReference>
<dbReference type="OrthoDB" id="311406at2759"/>
<evidence type="ECO:0000256" key="2">
    <source>
        <dbReference type="ARBA" id="ARBA00022723"/>
    </source>
</evidence>
<keyword evidence="7" id="KW-1185">Reference proteome</keyword>
<feature type="domain" description="EF-hand" evidence="5">
    <location>
        <begin position="8"/>
        <end position="43"/>
    </location>
</feature>
<dbReference type="OMA" id="APIQTFR"/>
<evidence type="ECO:0000256" key="4">
    <source>
        <dbReference type="ARBA" id="ARBA00022990"/>
    </source>
</evidence>
<dbReference type="InParanoid" id="A0A0V0Q9A1"/>
<dbReference type="Pfam" id="PF13499">
    <property type="entry name" value="EF-hand_7"/>
    <property type="match status" value="1"/>
</dbReference>
<dbReference type="InterPro" id="IPR050230">
    <property type="entry name" value="CALM/Myosin/TropC-like"/>
</dbReference>